<reference evidence="1 2" key="1">
    <citation type="submission" date="2021-06" db="EMBL/GenBank/DDBJ databases">
        <authorList>
            <person name="Sun Q."/>
            <person name="Li D."/>
        </authorList>
    </citation>
    <scope>NUCLEOTIDE SEQUENCE [LARGE SCALE GENOMIC DNA]</scope>
    <source>
        <strain evidence="1 2">MSJ-2</strain>
    </source>
</reference>
<keyword evidence="2" id="KW-1185">Reference proteome</keyword>
<name>A0ABS6FCF4_9FIRM</name>
<organism evidence="1 2">
    <name type="scientific">Dysosmobacter acutus</name>
    <dbReference type="NCBI Taxonomy" id="2841504"/>
    <lineage>
        <taxon>Bacteria</taxon>
        <taxon>Bacillati</taxon>
        <taxon>Bacillota</taxon>
        <taxon>Clostridia</taxon>
        <taxon>Eubacteriales</taxon>
        <taxon>Oscillospiraceae</taxon>
        <taxon>Dysosmobacter</taxon>
    </lineage>
</organism>
<evidence type="ECO:0000313" key="2">
    <source>
        <dbReference type="Proteomes" id="UP000787672"/>
    </source>
</evidence>
<accession>A0ABS6FCF4</accession>
<dbReference type="Pfam" id="PF19799">
    <property type="entry name" value="DUF6282"/>
    <property type="match status" value="1"/>
</dbReference>
<gene>
    <name evidence="1" type="ORF">KQI82_13695</name>
</gene>
<comment type="caution">
    <text evidence="1">The sequence shown here is derived from an EMBL/GenBank/DDBJ whole genome shotgun (WGS) entry which is preliminary data.</text>
</comment>
<evidence type="ECO:0000313" key="1">
    <source>
        <dbReference type="EMBL" id="MBU5627960.1"/>
    </source>
</evidence>
<sequence length="314" mass="33961">MSMLQIAALTGAPDSRYAEAARRLVRGAYDLHVHTSPSHFPRALDDFALIEEAEEIGMAGVLIKSHYEPTAARAEIVNRHSGKQVTAFGGVALNWPVGGLNPYAAQSALAMGAAVVWMPTRDAENCLRFGNMPGDFFTRPGITILEETGKIRPEVYAILETVRSYDACLATGHLSAEESARLCREGIAMGVRMVLTHPEWRRTTVPIETQIEMAQLGVLIEKNWYNAVDGSVSVEQLAAHLDALPCGSVFLATDRGQADGGRPAKEFLSALEHMLRCGVEEARLEAAVRLTPRLVLGPMGDGTERGRAAGERNG</sequence>
<dbReference type="Proteomes" id="UP000787672">
    <property type="component" value="Unassembled WGS sequence"/>
</dbReference>
<protein>
    <recommendedName>
        <fullName evidence="3">Cytosolic protein</fullName>
    </recommendedName>
</protein>
<evidence type="ECO:0008006" key="3">
    <source>
        <dbReference type="Google" id="ProtNLM"/>
    </source>
</evidence>
<proteinExistence type="predicted"/>
<dbReference type="InterPro" id="IPR046249">
    <property type="entry name" value="DUF6282"/>
</dbReference>
<dbReference type="EMBL" id="JAHLQN010000001">
    <property type="protein sequence ID" value="MBU5627960.1"/>
    <property type="molecule type" value="Genomic_DNA"/>
</dbReference>
<dbReference type="RefSeq" id="WP_216633271.1">
    <property type="nucleotide sequence ID" value="NZ_JAHLQN010000001.1"/>
</dbReference>